<feature type="chain" id="PRO_5045111984" evidence="1">
    <location>
        <begin position="25"/>
        <end position="113"/>
    </location>
</feature>
<evidence type="ECO:0000313" key="3">
    <source>
        <dbReference type="Proteomes" id="UP001244341"/>
    </source>
</evidence>
<dbReference type="EMBL" id="CP126221">
    <property type="protein sequence ID" value="WIA21795.1"/>
    <property type="molecule type" value="Genomic_DNA"/>
</dbReference>
<organism evidence="2 3">
    <name type="scientific">Tetradesmus obliquus</name>
    <name type="common">Green alga</name>
    <name type="synonym">Acutodesmus obliquus</name>
    <dbReference type="NCBI Taxonomy" id="3088"/>
    <lineage>
        <taxon>Eukaryota</taxon>
        <taxon>Viridiplantae</taxon>
        <taxon>Chlorophyta</taxon>
        <taxon>core chlorophytes</taxon>
        <taxon>Chlorophyceae</taxon>
        <taxon>CS clade</taxon>
        <taxon>Sphaeropleales</taxon>
        <taxon>Scenedesmaceae</taxon>
        <taxon>Tetradesmus</taxon>
    </lineage>
</organism>
<reference evidence="2 3" key="1">
    <citation type="submission" date="2023-05" db="EMBL/GenBank/DDBJ databases">
        <title>A 100% complete, gapless, phased diploid assembly of the Scenedesmus obliquus UTEX 3031 genome.</title>
        <authorList>
            <person name="Biondi T.C."/>
            <person name="Hanschen E.R."/>
            <person name="Kwon T."/>
            <person name="Eng W."/>
            <person name="Kruse C.P.S."/>
            <person name="Koehler S.I."/>
            <person name="Kunde Y."/>
            <person name="Gleasner C.D."/>
            <person name="You Mak K.T."/>
            <person name="Polle J."/>
            <person name="Hovde B.T."/>
            <person name="Starkenburg S.R."/>
        </authorList>
    </citation>
    <scope>NUCLEOTIDE SEQUENCE [LARGE SCALE GENOMIC DNA]</scope>
    <source>
        <strain evidence="2 3">DOE0152z</strain>
    </source>
</reference>
<protein>
    <submittedName>
        <fullName evidence="2">Uncharacterized protein</fullName>
    </submittedName>
</protein>
<keyword evidence="3" id="KW-1185">Reference proteome</keyword>
<name>A0ABY8UKH8_TETOB</name>
<evidence type="ECO:0000256" key="1">
    <source>
        <dbReference type="SAM" id="SignalP"/>
    </source>
</evidence>
<accession>A0ABY8UKH8</accession>
<dbReference type="Proteomes" id="UP001244341">
    <property type="component" value="Chromosome 14b"/>
</dbReference>
<gene>
    <name evidence="2" type="ORF">OEZ85_004179</name>
</gene>
<feature type="signal peptide" evidence="1">
    <location>
        <begin position="1"/>
        <end position="24"/>
    </location>
</feature>
<sequence>MASRSTCIVLLALLALATYTSTSAAEPLLRGSSSSRKLAQWGYSRRGGGWGSNGNAQFARNSAAIVNTQYAIRNAVESGAYLPATAGAAYYGNEQAYLASQRWPTYGGWWGRR</sequence>
<evidence type="ECO:0000313" key="2">
    <source>
        <dbReference type="EMBL" id="WIA21795.1"/>
    </source>
</evidence>
<proteinExistence type="predicted"/>
<keyword evidence="1" id="KW-0732">Signal</keyword>